<accession>A0A3D9HNM5</accession>
<dbReference type="EMBL" id="QRDY01000053">
    <property type="protein sequence ID" value="RED51100.1"/>
    <property type="molecule type" value="Genomic_DNA"/>
</dbReference>
<dbReference type="InterPro" id="IPR036412">
    <property type="entry name" value="HAD-like_sf"/>
</dbReference>
<proteinExistence type="predicted"/>
<dbReference type="Proteomes" id="UP000256869">
    <property type="component" value="Unassembled WGS sequence"/>
</dbReference>
<comment type="caution">
    <text evidence="1">The sequence shown here is derived from an EMBL/GenBank/DDBJ whole genome shotgun (WGS) entry which is preliminary data.</text>
</comment>
<keyword evidence="2" id="KW-1185">Reference proteome</keyword>
<dbReference type="AlphaFoldDB" id="A0A3D9HNM5"/>
<dbReference type="InterPro" id="IPR023214">
    <property type="entry name" value="HAD_sf"/>
</dbReference>
<dbReference type="CDD" id="cd01427">
    <property type="entry name" value="HAD_like"/>
    <property type="match status" value="1"/>
</dbReference>
<name>A0A3D9HNM5_9BACL</name>
<evidence type="ECO:0000313" key="1">
    <source>
        <dbReference type="EMBL" id="RED51100.1"/>
    </source>
</evidence>
<reference evidence="1 2" key="1">
    <citation type="submission" date="2018-07" db="EMBL/GenBank/DDBJ databases">
        <title>Genomic Encyclopedia of Type Strains, Phase III (KMG-III): the genomes of soil and plant-associated and newly described type strains.</title>
        <authorList>
            <person name="Whitman W."/>
        </authorList>
    </citation>
    <scope>NUCLEOTIDE SEQUENCE [LARGE SCALE GENOMIC DNA]</scope>
    <source>
        <strain evidence="1 2">CECT 8236</strain>
    </source>
</reference>
<dbReference type="SUPFAM" id="SSF56784">
    <property type="entry name" value="HAD-like"/>
    <property type="match status" value="1"/>
</dbReference>
<dbReference type="OrthoDB" id="278110at2"/>
<protein>
    <recommendedName>
        <fullName evidence="3">Nucleotidase</fullName>
    </recommendedName>
</protein>
<organism evidence="1 2">
    <name type="scientific">Cohnella lupini</name>
    <dbReference type="NCBI Taxonomy" id="1294267"/>
    <lineage>
        <taxon>Bacteria</taxon>
        <taxon>Bacillati</taxon>
        <taxon>Bacillota</taxon>
        <taxon>Bacilli</taxon>
        <taxon>Bacillales</taxon>
        <taxon>Paenibacillaceae</taxon>
        <taxon>Cohnella</taxon>
    </lineage>
</organism>
<dbReference type="RefSeq" id="WP_115996074.1">
    <property type="nucleotide sequence ID" value="NZ_QRDY01000053.1"/>
</dbReference>
<gene>
    <name evidence="1" type="ORF">DFP95_1535</name>
</gene>
<evidence type="ECO:0008006" key="3">
    <source>
        <dbReference type="Google" id="ProtNLM"/>
    </source>
</evidence>
<evidence type="ECO:0000313" key="2">
    <source>
        <dbReference type="Proteomes" id="UP000256869"/>
    </source>
</evidence>
<sequence length="113" mass="13086">MNHIGLDFDDTLVDMRSSIVELLNELTGKNLISENIEELGRDSKISVMTSRPLEWMHSAVKWINEKDNPEHAVYIADAGIDVMLLDKPYNQNCHHPRIKRVNSWTEIRKMLLS</sequence>
<dbReference type="Gene3D" id="3.40.50.1000">
    <property type="entry name" value="HAD superfamily/HAD-like"/>
    <property type="match status" value="1"/>
</dbReference>